<feature type="transmembrane region" description="Helical" evidence="1">
    <location>
        <begin position="113"/>
        <end position="132"/>
    </location>
</feature>
<keyword evidence="1" id="KW-0812">Transmembrane</keyword>
<accession>A0A9N8VCA4</accession>
<proteinExistence type="predicted"/>
<evidence type="ECO:0000313" key="3">
    <source>
        <dbReference type="Proteomes" id="UP000789706"/>
    </source>
</evidence>
<evidence type="ECO:0000313" key="2">
    <source>
        <dbReference type="EMBL" id="CAG8444780.1"/>
    </source>
</evidence>
<evidence type="ECO:0000256" key="1">
    <source>
        <dbReference type="SAM" id="Phobius"/>
    </source>
</evidence>
<dbReference type="InterPro" id="IPR040410">
    <property type="entry name" value="UPF0658_Golgi"/>
</dbReference>
<dbReference type="GO" id="GO:0005794">
    <property type="term" value="C:Golgi apparatus"/>
    <property type="evidence" value="ECO:0007669"/>
    <property type="project" value="TreeGrafter"/>
</dbReference>
<reference evidence="2" key="1">
    <citation type="submission" date="2021-06" db="EMBL/GenBank/DDBJ databases">
        <authorList>
            <person name="Kallberg Y."/>
            <person name="Tangrot J."/>
            <person name="Rosling A."/>
        </authorList>
    </citation>
    <scope>NUCLEOTIDE SEQUENCE</scope>
    <source>
        <strain evidence="2">AZ414A</strain>
    </source>
</reference>
<dbReference type="AlphaFoldDB" id="A0A9N8VCA4"/>
<dbReference type="OrthoDB" id="2448307at2759"/>
<dbReference type="EMBL" id="CAJVPK010000082">
    <property type="protein sequence ID" value="CAG8444780.1"/>
    <property type="molecule type" value="Genomic_DNA"/>
</dbReference>
<feature type="transmembrane region" description="Helical" evidence="1">
    <location>
        <begin position="161"/>
        <end position="182"/>
    </location>
</feature>
<keyword evidence="1" id="KW-1133">Transmembrane helix</keyword>
<protein>
    <submittedName>
        <fullName evidence="2">378_t:CDS:1</fullName>
    </submittedName>
</protein>
<sequence length="202" mass="23340">MDEKTFLSSISPTVFKTRVTESKWTKLFVLASILQLCCVVSLEARVLHRNNDFKKSVSTRYEFHKARLEQCNLKPSIDRMSLIAQENIVFMVFQLFQLWFCLNAIYNQNVMQIITIAVINFICGLFGIVQIFEILKWCSDLDKACAGESAYIDKNFGEFDVPLVICLILFATIIAFLSFKLYQQFGWNIYKKIGADIKIQSI</sequence>
<feature type="transmembrane region" description="Helical" evidence="1">
    <location>
        <begin position="88"/>
        <end position="106"/>
    </location>
</feature>
<keyword evidence="3" id="KW-1185">Reference proteome</keyword>
<dbReference type="Proteomes" id="UP000789706">
    <property type="component" value="Unassembled WGS sequence"/>
</dbReference>
<name>A0A9N8VCA4_9GLOM</name>
<dbReference type="PANTHER" id="PTHR34391">
    <property type="entry name" value="UPF0658 GOLGI APPARATUS MEMBRANE PROTEIN C1952.10C-RELATED"/>
    <property type="match status" value="1"/>
</dbReference>
<comment type="caution">
    <text evidence="2">The sequence shown here is derived from an EMBL/GenBank/DDBJ whole genome shotgun (WGS) entry which is preliminary data.</text>
</comment>
<organism evidence="2 3">
    <name type="scientific">Diversispora eburnea</name>
    <dbReference type="NCBI Taxonomy" id="1213867"/>
    <lineage>
        <taxon>Eukaryota</taxon>
        <taxon>Fungi</taxon>
        <taxon>Fungi incertae sedis</taxon>
        <taxon>Mucoromycota</taxon>
        <taxon>Glomeromycotina</taxon>
        <taxon>Glomeromycetes</taxon>
        <taxon>Diversisporales</taxon>
        <taxon>Diversisporaceae</taxon>
        <taxon>Diversispora</taxon>
    </lineage>
</organism>
<dbReference type="PANTHER" id="PTHR34391:SF1">
    <property type="entry name" value="UPF0658 GOLGI APPARATUS MEMBRANE PROTEIN C1952.10C-RELATED"/>
    <property type="match status" value="1"/>
</dbReference>
<keyword evidence="1" id="KW-0472">Membrane</keyword>
<gene>
    <name evidence="2" type="ORF">DEBURN_LOCUS1715</name>
</gene>